<dbReference type="CDD" id="cd22999">
    <property type="entry name" value="SAP_SLX4"/>
    <property type="match status" value="1"/>
</dbReference>
<organism evidence="3 5">
    <name type="scientific">Parascaris univalens</name>
    <name type="common">Nematode worm</name>
    <dbReference type="NCBI Taxonomy" id="6257"/>
    <lineage>
        <taxon>Eukaryota</taxon>
        <taxon>Metazoa</taxon>
        <taxon>Ecdysozoa</taxon>
        <taxon>Nematoda</taxon>
        <taxon>Chromadorea</taxon>
        <taxon>Rhabditida</taxon>
        <taxon>Spirurina</taxon>
        <taxon>Ascaridomorpha</taxon>
        <taxon>Ascaridoidea</taxon>
        <taxon>Ascarididae</taxon>
        <taxon>Parascaris</taxon>
    </lineage>
</organism>
<dbReference type="WBParaSite" id="PgR008_g178_t01">
    <property type="protein sequence ID" value="PgR008_g178_t01"/>
    <property type="gene ID" value="PgR008_g178"/>
</dbReference>
<dbReference type="GO" id="GO:0033557">
    <property type="term" value="C:Slx1-Slx4 complex"/>
    <property type="evidence" value="ECO:0007669"/>
    <property type="project" value="TreeGrafter"/>
</dbReference>
<dbReference type="PANTHER" id="PTHR21541">
    <property type="entry name" value="BTB POZ DOMAIN CONTAINING 12"/>
    <property type="match status" value="1"/>
</dbReference>
<proteinExistence type="predicted"/>
<accession>A0A915AHR0</accession>
<evidence type="ECO:0000313" key="4">
    <source>
        <dbReference type="WBParaSite" id="PgR008_g178_t01"/>
    </source>
</evidence>
<evidence type="ECO:0000313" key="5">
    <source>
        <dbReference type="WBParaSite" id="PgR008_g178_t03"/>
    </source>
</evidence>
<feature type="compositionally biased region" description="Polar residues" evidence="1">
    <location>
        <begin position="411"/>
        <end position="456"/>
    </location>
</feature>
<evidence type="ECO:0000256" key="1">
    <source>
        <dbReference type="SAM" id="MobiDB-lite"/>
    </source>
</evidence>
<dbReference type="Pfam" id="PF00651">
    <property type="entry name" value="BTB"/>
    <property type="match status" value="1"/>
</dbReference>
<dbReference type="Gene3D" id="3.30.710.10">
    <property type="entry name" value="Potassium Channel Kv1.1, Chain A"/>
    <property type="match status" value="1"/>
</dbReference>
<evidence type="ECO:0000259" key="2">
    <source>
        <dbReference type="PROSITE" id="PS50097"/>
    </source>
</evidence>
<name>A0A915AHR0_PARUN</name>
<dbReference type="AlphaFoldDB" id="A0A915AHR0"/>
<sequence>MDDSDFISSSLHPSKNPTTSKRSSSEKPSNLPSKKLFIESDSLFPEAKEDCCYVCKKDLHRLDELKKALHINSCLDQQEAESKYESSKQNWANTVDCPICGTPLQPGPFRAAHAKSCGRKHQVPGERLLSLMDTQAMVADVRKKSGLSHTKMNEPKIVMNKPRINKEEPRNAFDEEVKLAMALSASLDSSSGENLSVPQPKQLQALRSRKLRPRSYSFVELEPRSCKCSVFEELQENFLRRFKVKRPGDFKEAMHRRRMRSSLLLGDIRKCLQKLERLERLADDLSRYGSLGGDVTIFSLENEAISVHRFIIAARVPLLLPLIGSDDILSLRDYSTAALRCYVRFLYSSAIEWTENERPEVLTLANQYGPNGLAALCRSPIEFTSQEEPISKNLQHNLEVDRIASFEKNVLKQNPSSTDSPTMNSVKESTTSSAPFTVESSNEVEGNGSGTRSGSCCSEDALEDESVNNSSQSSIVKCRGGGIPDVNPGKTSTATETRNVICSGEGNEEANKKQKNDEDPDASVVFVGELPAAGKVSKRFDESEGLEIDSGGWLEELLPSNDEIQQQAASGIGNTGCSLLENRTLNPAKSRILPTTMIPDNSPDVFGVSAEDDERNNLKDANLMSKDEGCSDNGKDQVQIRIKNSQEEDHCLELKLGSSEASVEKLENNYSTTEIKSKSPSSVAETSSLNYTLGYSPLPLPFDSFYDNMGNDPGTGREDFSNLLVGFDGGRKHKSAGCMPCVSDTAKPFSFARDDDEFKDSLFESPIAQPALSRTPPRSCSNRLSDILCSPVARKRPPKAFVDPLKDSRKHSQVVHDDVMGRLDVIGDCLPARKLPFGVPLSPIGKSGTEPSSSHIFTEVSPTKGGIRTNVQYCSTPNADSTRLARRLSELGSNVKVLKTTNITPLPDFALMSDKQLKDELAKYGVRPMGRKRAVTLLKKIYDELHPVVESVSPISSKPKGRLAVAKLTDRINNELDDGEDLRDKTLNRSLNEEDILEESCINVYDEDAPLPKDLDGMQIALLAWLRREDNADLYNTLLGLNPVSFEEFCGRLSRADTAVAKIPKKALMEILDRLHITFSLPADGWKRRREKKRNLHMRK</sequence>
<dbReference type="InterPro" id="IPR011333">
    <property type="entry name" value="SKP1/BTB/POZ_sf"/>
</dbReference>
<feature type="domain" description="BTB" evidence="2">
    <location>
        <begin position="293"/>
        <end position="355"/>
    </location>
</feature>
<feature type="compositionally biased region" description="Polar residues" evidence="1">
    <location>
        <begin position="489"/>
        <end position="500"/>
    </location>
</feature>
<dbReference type="PROSITE" id="PS50097">
    <property type="entry name" value="BTB"/>
    <property type="match status" value="1"/>
</dbReference>
<dbReference type="WBParaSite" id="PgR008_g178_t03">
    <property type="protein sequence ID" value="PgR008_g178_t03"/>
    <property type="gene ID" value="PgR008_g178"/>
</dbReference>
<dbReference type="Proteomes" id="UP000887569">
    <property type="component" value="Unplaced"/>
</dbReference>
<keyword evidence="3" id="KW-1185">Reference proteome</keyword>
<dbReference type="GO" id="GO:0000712">
    <property type="term" value="P:resolution of meiotic recombination intermediates"/>
    <property type="evidence" value="ECO:0007669"/>
    <property type="project" value="TreeGrafter"/>
</dbReference>
<dbReference type="InterPro" id="IPR000210">
    <property type="entry name" value="BTB/POZ_dom"/>
</dbReference>
<feature type="region of interest" description="Disordered" evidence="1">
    <location>
        <begin position="409"/>
        <end position="520"/>
    </location>
</feature>
<protein>
    <submittedName>
        <fullName evidence="4 5">BTB domain-containing protein</fullName>
    </submittedName>
</protein>
<feature type="compositionally biased region" description="Polar residues" evidence="1">
    <location>
        <begin position="1"/>
        <end position="32"/>
    </location>
</feature>
<reference evidence="4 5" key="1">
    <citation type="submission" date="2022-11" db="UniProtKB">
        <authorList>
            <consortium name="WormBaseParasite"/>
        </authorList>
    </citation>
    <scope>IDENTIFICATION</scope>
</reference>
<feature type="region of interest" description="Disordered" evidence="1">
    <location>
        <begin position="1"/>
        <end position="33"/>
    </location>
</feature>
<dbReference type="SUPFAM" id="SSF54695">
    <property type="entry name" value="POZ domain"/>
    <property type="match status" value="1"/>
</dbReference>
<dbReference type="PANTHER" id="PTHR21541:SF3">
    <property type="entry name" value="STRUCTURE-SPECIFIC ENDONUCLEASE SUBUNIT SLX4"/>
    <property type="match status" value="1"/>
</dbReference>
<evidence type="ECO:0000313" key="3">
    <source>
        <dbReference type="Proteomes" id="UP000887569"/>
    </source>
</evidence>